<dbReference type="PROSITE" id="PS51029">
    <property type="entry name" value="MADF"/>
    <property type="match status" value="1"/>
</dbReference>
<dbReference type="InterPro" id="IPR006578">
    <property type="entry name" value="MADF-dom"/>
</dbReference>
<evidence type="ECO:0000313" key="3">
    <source>
        <dbReference type="Proteomes" id="UP000276991"/>
    </source>
</evidence>
<dbReference type="PANTHER" id="PTHR12243:SF67">
    <property type="entry name" value="COREPRESSOR OF PANGOLIN, ISOFORM A-RELATED"/>
    <property type="match status" value="1"/>
</dbReference>
<gene>
    <name evidence="2" type="ORF">NAV_LOCUS6319</name>
</gene>
<reference evidence="2 3" key="1">
    <citation type="submission" date="2018-08" db="EMBL/GenBank/DDBJ databases">
        <authorList>
            <person name="Laetsch R D."/>
            <person name="Stevens L."/>
            <person name="Kumar S."/>
            <person name="Blaxter L. M."/>
        </authorList>
    </citation>
    <scope>NUCLEOTIDE SEQUENCE [LARGE SCALE GENOMIC DNA]</scope>
</reference>
<dbReference type="OrthoDB" id="5984255at2759"/>
<dbReference type="InterPro" id="IPR039353">
    <property type="entry name" value="TF_Adf1"/>
</dbReference>
<evidence type="ECO:0000259" key="1">
    <source>
        <dbReference type="PROSITE" id="PS51029"/>
    </source>
</evidence>
<protein>
    <recommendedName>
        <fullName evidence="1">MADF domain-containing protein</fullName>
    </recommendedName>
</protein>
<dbReference type="Gene3D" id="1.10.10.60">
    <property type="entry name" value="Homeodomain-like"/>
    <property type="match status" value="1"/>
</dbReference>
<feature type="domain" description="MADF" evidence="1">
    <location>
        <begin position="9"/>
        <end position="103"/>
    </location>
</feature>
<dbReference type="GO" id="GO:0006357">
    <property type="term" value="P:regulation of transcription by RNA polymerase II"/>
    <property type="evidence" value="ECO:0007669"/>
    <property type="project" value="TreeGrafter"/>
</dbReference>
<sequence>MEFKDYNHALIDTVRNSPYLYDPSNKHYKKGRSRVELWEEVSKKLQAMGYKTTGEKCRERWNCLKGRFVRERNTLKKLRSNSLPYVPRFSFYSAMKFVEPFLPDSLQKQSHEYNPIDFQASVKYETSSNNNVEESIDRQIHRLLTQNGTTANHEGMDTNEFVDGSREPQPSAAVAANSVTVHALQKIPLVGTDCAQIYPLNESSFTNDPFVVDLTNTKCWNDVDQPSSSTTSWQWYHDELLKLVNFFEIPSYQSGSTYDRNIKIIPSCSFLTMLIETNLYLYTNLPIRLDDVVPRMLLALYTGLEDEGSGEPYFSHFIWPLELERNSYDWDGAVESIISRYPPSVPQSVNGIVNTVVMLLNFNDNHEDARNLIEQLIQNDLKESLLLNLRLLLCGFQLLTLKTSTFCSKLSQILEESLDGAVNPFANWPSDEFRLSCIQMNLQQFKATIAFTTYHCAHLEGRSSTVLQKSFFRHFIFHNILCYRLIYDAQEISSTPMHEFSRFFFTGVMKKQLEILYTALNLYQDNGFRISESRFHGFNFPEDATALYFPICQLLSPLFCLCLTPKMIPELYAVLYGYINKTMVVDECKIEGLIESEQQQWIQEGREDLDIVVQIQQQWVIVQLLYCQICAFVKLNVAFKTEYVTKPIIVAEVYEIDRVSGEKSAERVY</sequence>
<dbReference type="GO" id="GO:0005667">
    <property type="term" value="C:transcription regulator complex"/>
    <property type="evidence" value="ECO:0007669"/>
    <property type="project" value="TreeGrafter"/>
</dbReference>
<dbReference type="AlphaFoldDB" id="A0A498SID9"/>
<dbReference type="Proteomes" id="UP000276991">
    <property type="component" value="Unassembled WGS sequence"/>
</dbReference>
<organism evidence="2 3">
    <name type="scientific">Acanthocheilonema viteae</name>
    <name type="common">Filarial nematode worm</name>
    <name type="synonym">Dipetalonema viteae</name>
    <dbReference type="NCBI Taxonomy" id="6277"/>
    <lineage>
        <taxon>Eukaryota</taxon>
        <taxon>Metazoa</taxon>
        <taxon>Ecdysozoa</taxon>
        <taxon>Nematoda</taxon>
        <taxon>Chromadorea</taxon>
        <taxon>Rhabditida</taxon>
        <taxon>Spirurina</taxon>
        <taxon>Spiruromorpha</taxon>
        <taxon>Filarioidea</taxon>
        <taxon>Onchocercidae</taxon>
        <taxon>Acanthocheilonema</taxon>
    </lineage>
</organism>
<dbReference type="STRING" id="6277.A0A498SID9"/>
<proteinExistence type="predicted"/>
<accession>A0A498SID9</accession>
<dbReference type="PANTHER" id="PTHR12243">
    <property type="entry name" value="MADF DOMAIN TRANSCRIPTION FACTOR"/>
    <property type="match status" value="1"/>
</dbReference>
<evidence type="ECO:0000313" key="2">
    <source>
        <dbReference type="EMBL" id="VBB31528.1"/>
    </source>
</evidence>
<keyword evidence="3" id="KW-1185">Reference proteome</keyword>
<dbReference type="Pfam" id="PF10545">
    <property type="entry name" value="MADF_DNA_bdg"/>
    <property type="match status" value="1"/>
</dbReference>
<name>A0A498SID9_ACAVI</name>
<dbReference type="SMART" id="SM00595">
    <property type="entry name" value="MADF"/>
    <property type="match status" value="1"/>
</dbReference>
<dbReference type="EMBL" id="UPTC01001269">
    <property type="protein sequence ID" value="VBB31528.1"/>
    <property type="molecule type" value="Genomic_DNA"/>
</dbReference>
<dbReference type="GO" id="GO:0005634">
    <property type="term" value="C:nucleus"/>
    <property type="evidence" value="ECO:0007669"/>
    <property type="project" value="TreeGrafter"/>
</dbReference>